<dbReference type="SUPFAM" id="SSF55469">
    <property type="entry name" value="FMN-dependent nitroreductase-like"/>
    <property type="match status" value="1"/>
</dbReference>
<accession>A0A2U3QDQ0</accession>
<dbReference type="InterPro" id="IPR000415">
    <property type="entry name" value="Nitroreductase-like"/>
</dbReference>
<dbReference type="EMBL" id="OUUY01000002">
    <property type="protein sequence ID" value="SPP99562.1"/>
    <property type="molecule type" value="Genomic_DNA"/>
</dbReference>
<reference evidence="3" key="1">
    <citation type="submission" date="2018-03" db="EMBL/GenBank/DDBJ databases">
        <authorList>
            <person name="Zecchin S."/>
        </authorList>
    </citation>
    <scope>NUCLEOTIDE SEQUENCE [LARGE SCALE GENOMIC DNA]</scope>
</reference>
<gene>
    <name evidence="2" type="ORF">NBG4_100002</name>
</gene>
<dbReference type="Pfam" id="PF00881">
    <property type="entry name" value="Nitroreductase"/>
    <property type="match status" value="1"/>
</dbReference>
<dbReference type="GO" id="GO:0016491">
    <property type="term" value="F:oxidoreductase activity"/>
    <property type="evidence" value="ECO:0007669"/>
    <property type="project" value="InterPro"/>
</dbReference>
<sequence>MVGYEQFIRRILREMKDKTQLVVRYHERTKHHPNRYARSPGFLDWENEPDPFRRYEGATVLPLPLGEEDPDGDYRDLYERGKNQFQPFTLRNISKFLELSLGLSAWKSYGGAKWALRMTPSSGNLHPTEAYVILVLSESNHRGGVCHYSPFLHALELRAAFDERLWLRIKDYCGGSGFFIGLSSVYWRESWKYGERAYRYCNQDIGHAMAALSFAGNLLGWKMTYLNSLSDQDVGTLLGFQKTDWIRYESERPEAMFFVHDYSEINAPADVPREIVDSFGSLSYIGEPNSLSNDHRDWEVIEEVSSAAEKERSQVAKYRYREYPFPEEEVPSKQAASVIRQRRSALAFDARTALPKENFLAMLDKTLPRDNAAPFDLGLGETSVDLLIFVHRVSGLEQGLYFFLREESHLGEIRRRCRQDFLWEKGDGKSGSVGLYFLKRGDFQNEGAKAG</sequence>
<organism evidence="2 3">
    <name type="scientific">Candidatus Sulfobium mesophilum</name>
    <dbReference type="NCBI Taxonomy" id="2016548"/>
    <lineage>
        <taxon>Bacteria</taxon>
        <taxon>Pseudomonadati</taxon>
        <taxon>Nitrospirota</taxon>
        <taxon>Nitrospiria</taxon>
        <taxon>Nitrospirales</taxon>
        <taxon>Nitrospiraceae</taxon>
        <taxon>Candidatus Sulfobium</taxon>
    </lineage>
</organism>
<dbReference type="CDD" id="cd02142">
    <property type="entry name" value="McbC_SagB-like_oxidoreductase"/>
    <property type="match status" value="1"/>
</dbReference>
<dbReference type="AlphaFoldDB" id="A0A2U3QDQ0"/>
<protein>
    <recommendedName>
        <fullName evidence="1">Nitroreductase domain-containing protein</fullName>
    </recommendedName>
</protein>
<dbReference type="PANTHER" id="PTHR42741:SF3">
    <property type="entry name" value="NITROREDUCTASE FAMILY PROTEIN"/>
    <property type="match status" value="1"/>
</dbReference>
<dbReference type="Proteomes" id="UP000245125">
    <property type="component" value="Unassembled WGS sequence"/>
</dbReference>
<keyword evidence="3" id="KW-1185">Reference proteome</keyword>
<evidence type="ECO:0000259" key="1">
    <source>
        <dbReference type="Pfam" id="PF00881"/>
    </source>
</evidence>
<proteinExistence type="predicted"/>
<evidence type="ECO:0000313" key="2">
    <source>
        <dbReference type="EMBL" id="SPP99562.1"/>
    </source>
</evidence>
<dbReference type="PANTHER" id="PTHR42741">
    <property type="entry name" value="NITROREDUCTASE FAMILY PROTEIN"/>
    <property type="match status" value="1"/>
</dbReference>
<feature type="domain" description="Nitroreductase" evidence="1">
    <location>
        <begin position="114"/>
        <end position="245"/>
    </location>
</feature>
<dbReference type="Gene3D" id="3.40.109.10">
    <property type="entry name" value="NADH Oxidase"/>
    <property type="match status" value="2"/>
</dbReference>
<evidence type="ECO:0000313" key="3">
    <source>
        <dbReference type="Proteomes" id="UP000245125"/>
    </source>
</evidence>
<dbReference type="InterPro" id="IPR029479">
    <property type="entry name" value="Nitroreductase"/>
</dbReference>
<name>A0A2U3QDQ0_9BACT</name>